<keyword evidence="3" id="KW-1185">Reference proteome</keyword>
<evidence type="ECO:0000256" key="1">
    <source>
        <dbReference type="SAM" id="Phobius"/>
    </source>
</evidence>
<evidence type="ECO:0008006" key="4">
    <source>
        <dbReference type="Google" id="ProtNLM"/>
    </source>
</evidence>
<dbReference type="Proteomes" id="UP001385951">
    <property type="component" value="Unassembled WGS sequence"/>
</dbReference>
<comment type="caution">
    <text evidence="2">The sequence shown here is derived from an EMBL/GenBank/DDBJ whole genome shotgun (WGS) entry which is preliminary data.</text>
</comment>
<feature type="transmembrane region" description="Helical" evidence="1">
    <location>
        <begin position="86"/>
        <end position="106"/>
    </location>
</feature>
<gene>
    <name evidence="2" type="ORF">QCA50_019153</name>
</gene>
<evidence type="ECO:0000313" key="3">
    <source>
        <dbReference type="Proteomes" id="UP001385951"/>
    </source>
</evidence>
<keyword evidence="1" id="KW-1133">Transmembrane helix</keyword>
<feature type="transmembrane region" description="Helical" evidence="1">
    <location>
        <begin position="52"/>
        <end position="74"/>
    </location>
</feature>
<keyword evidence="1" id="KW-0472">Membrane</keyword>
<sequence length="179" mass="20053">MATVNGIRIVLYVTLWLFAAVLLGLTAQRIHYTTHVPFGDPVNGGESFYDPIIAELLATSAITLIWIPFVMHVLCGKGDYGIFGTFAGELLGLFTLFMLWIVGASISSSFWGDLSWCHQFLPCRVLTVILAFAWMGWIIIFTLFIISLLCAIMNDAFWRPLHARYDPRGSTYVPRGSRV</sequence>
<feature type="transmembrane region" description="Helical" evidence="1">
    <location>
        <begin position="9"/>
        <end position="32"/>
    </location>
</feature>
<name>A0AAW0FBT0_9APHY</name>
<dbReference type="AlphaFoldDB" id="A0AAW0FBT0"/>
<dbReference type="EMBL" id="JASBNA010000081">
    <property type="protein sequence ID" value="KAK7677841.1"/>
    <property type="molecule type" value="Genomic_DNA"/>
</dbReference>
<reference evidence="2 3" key="1">
    <citation type="submission" date="2022-09" db="EMBL/GenBank/DDBJ databases">
        <authorList>
            <person name="Palmer J.M."/>
        </authorList>
    </citation>
    <scope>NUCLEOTIDE SEQUENCE [LARGE SCALE GENOMIC DNA]</scope>
    <source>
        <strain evidence="2 3">DSM 7382</strain>
    </source>
</reference>
<evidence type="ECO:0000313" key="2">
    <source>
        <dbReference type="EMBL" id="KAK7677841.1"/>
    </source>
</evidence>
<keyword evidence="1" id="KW-0812">Transmembrane</keyword>
<organism evidence="2 3">
    <name type="scientific">Cerrena zonata</name>
    <dbReference type="NCBI Taxonomy" id="2478898"/>
    <lineage>
        <taxon>Eukaryota</taxon>
        <taxon>Fungi</taxon>
        <taxon>Dikarya</taxon>
        <taxon>Basidiomycota</taxon>
        <taxon>Agaricomycotina</taxon>
        <taxon>Agaricomycetes</taxon>
        <taxon>Polyporales</taxon>
        <taxon>Cerrenaceae</taxon>
        <taxon>Cerrena</taxon>
    </lineage>
</organism>
<protein>
    <recommendedName>
        <fullName evidence="4">MARVEL domain-containing protein</fullName>
    </recommendedName>
</protein>
<proteinExistence type="predicted"/>
<accession>A0AAW0FBT0</accession>
<feature type="transmembrane region" description="Helical" evidence="1">
    <location>
        <begin position="126"/>
        <end position="152"/>
    </location>
</feature>